<dbReference type="EMBL" id="JAHYIQ010000008">
    <property type="protein sequence ID" value="KAK1129603.1"/>
    <property type="molecule type" value="Genomic_DNA"/>
</dbReference>
<dbReference type="AlphaFoldDB" id="A0AA40G277"/>
<feature type="compositionally biased region" description="Basic residues" evidence="1">
    <location>
        <begin position="78"/>
        <end position="89"/>
    </location>
</feature>
<evidence type="ECO:0000313" key="2">
    <source>
        <dbReference type="EMBL" id="KAK1129603.1"/>
    </source>
</evidence>
<organism evidence="2 3">
    <name type="scientific">Melipona bicolor</name>
    <dbReference type="NCBI Taxonomy" id="60889"/>
    <lineage>
        <taxon>Eukaryota</taxon>
        <taxon>Metazoa</taxon>
        <taxon>Ecdysozoa</taxon>
        <taxon>Arthropoda</taxon>
        <taxon>Hexapoda</taxon>
        <taxon>Insecta</taxon>
        <taxon>Pterygota</taxon>
        <taxon>Neoptera</taxon>
        <taxon>Endopterygota</taxon>
        <taxon>Hymenoptera</taxon>
        <taxon>Apocrita</taxon>
        <taxon>Aculeata</taxon>
        <taxon>Apoidea</taxon>
        <taxon>Anthophila</taxon>
        <taxon>Apidae</taxon>
        <taxon>Melipona</taxon>
    </lineage>
</organism>
<name>A0AA40G277_9HYME</name>
<comment type="caution">
    <text evidence="2">The sequence shown here is derived from an EMBL/GenBank/DDBJ whole genome shotgun (WGS) entry which is preliminary data.</text>
</comment>
<evidence type="ECO:0000256" key="1">
    <source>
        <dbReference type="SAM" id="MobiDB-lite"/>
    </source>
</evidence>
<proteinExistence type="predicted"/>
<dbReference type="Proteomes" id="UP001177670">
    <property type="component" value="Unassembled WGS sequence"/>
</dbReference>
<gene>
    <name evidence="2" type="ORF">K0M31_019318</name>
</gene>
<protein>
    <submittedName>
        <fullName evidence="2">Uncharacterized protein</fullName>
    </submittedName>
</protein>
<keyword evidence="3" id="KW-1185">Reference proteome</keyword>
<feature type="region of interest" description="Disordered" evidence="1">
    <location>
        <begin position="64"/>
        <end position="113"/>
    </location>
</feature>
<reference evidence="2" key="1">
    <citation type="submission" date="2021-10" db="EMBL/GenBank/DDBJ databases">
        <title>Melipona bicolor Genome sequencing and assembly.</title>
        <authorList>
            <person name="Araujo N.S."/>
            <person name="Arias M.C."/>
        </authorList>
    </citation>
    <scope>NUCLEOTIDE SEQUENCE</scope>
    <source>
        <strain evidence="2">USP_2M_L1-L4_2017</strain>
        <tissue evidence="2">Whole body</tissue>
    </source>
</reference>
<evidence type="ECO:0000313" key="3">
    <source>
        <dbReference type="Proteomes" id="UP001177670"/>
    </source>
</evidence>
<sequence length="113" mass="12937">MPVKWRESSLSGKRFKILSCIQKERSLPLGRMCQNKGPVCRKRDRNLALGRSLAEIAMHAHGCSPKGEKGEEACTTNRWKRVRRPRSGRSKPQEERVSNLKGQRPLTRSLWAV</sequence>
<accession>A0AA40G277</accession>